<proteinExistence type="predicted"/>
<keyword evidence="4" id="KW-1185">Reference proteome</keyword>
<name>A0ABQ9TSJ0_SAGOE</name>
<reference evidence="3 4" key="1">
    <citation type="submission" date="2023-05" db="EMBL/GenBank/DDBJ databases">
        <title>B98-5 Cell Line De Novo Hybrid Assembly: An Optical Mapping Approach.</title>
        <authorList>
            <person name="Kananen K."/>
            <person name="Auerbach J.A."/>
            <person name="Kautto E."/>
            <person name="Blachly J.S."/>
        </authorList>
    </citation>
    <scope>NUCLEOTIDE SEQUENCE [LARGE SCALE GENOMIC DNA]</scope>
    <source>
        <strain evidence="3">B95-8</strain>
        <tissue evidence="3">Cell line</tissue>
    </source>
</reference>
<dbReference type="PANTHER" id="PTHR23288:SF9">
    <property type="entry name" value="RNA POLYMERASE II ELONGATION FACTOR ELL"/>
    <property type="match status" value="1"/>
</dbReference>
<dbReference type="InterPro" id="IPR031176">
    <property type="entry name" value="ELL/occludin"/>
</dbReference>
<dbReference type="PANTHER" id="PTHR23288">
    <property type="entry name" value="OCCLUDIN AND RNA POLYMERASE II ELONGATION FACTOR ELL"/>
    <property type="match status" value="1"/>
</dbReference>
<comment type="caution">
    <text evidence="3">The sequence shown here is derived from an EMBL/GenBank/DDBJ whole genome shotgun (WGS) entry which is preliminary data.</text>
</comment>
<gene>
    <name evidence="3" type="ORF">P7K49_033656</name>
</gene>
<dbReference type="Proteomes" id="UP001266305">
    <property type="component" value="Unassembled WGS sequence"/>
</dbReference>
<evidence type="ECO:0000256" key="1">
    <source>
        <dbReference type="SAM" id="MobiDB-lite"/>
    </source>
</evidence>
<protein>
    <recommendedName>
        <fullName evidence="2">RNA polymerase II elongation factor ELL N-terminal domain-containing protein</fullName>
    </recommendedName>
</protein>
<sequence length="162" mass="16864">MAALKEARSYGLSCGRVSDGSKVSVFHVKLTDSALRAFESYSARQVSGMGPGEPVGDVGAGLALPSLRRPGLETLVPWCCSDRSLGRRGAGWAPVRSGAERTRFFSAPGDDTGGRPGTAERPRLARRAPGASVSAPGGVRGLSGPPPTWEGSSVRTWRRGEG</sequence>
<dbReference type="EMBL" id="JASSZA010000019">
    <property type="protein sequence ID" value="KAK2087749.1"/>
    <property type="molecule type" value="Genomic_DNA"/>
</dbReference>
<evidence type="ECO:0000313" key="3">
    <source>
        <dbReference type="EMBL" id="KAK2087749.1"/>
    </source>
</evidence>
<organism evidence="3 4">
    <name type="scientific">Saguinus oedipus</name>
    <name type="common">Cotton-top tamarin</name>
    <name type="synonym">Oedipomidas oedipus</name>
    <dbReference type="NCBI Taxonomy" id="9490"/>
    <lineage>
        <taxon>Eukaryota</taxon>
        <taxon>Metazoa</taxon>
        <taxon>Chordata</taxon>
        <taxon>Craniata</taxon>
        <taxon>Vertebrata</taxon>
        <taxon>Euteleostomi</taxon>
        <taxon>Mammalia</taxon>
        <taxon>Eutheria</taxon>
        <taxon>Euarchontoglires</taxon>
        <taxon>Primates</taxon>
        <taxon>Haplorrhini</taxon>
        <taxon>Platyrrhini</taxon>
        <taxon>Cebidae</taxon>
        <taxon>Callitrichinae</taxon>
        <taxon>Saguinus</taxon>
    </lineage>
</organism>
<dbReference type="InterPro" id="IPR019464">
    <property type="entry name" value="ELL_N"/>
</dbReference>
<evidence type="ECO:0000259" key="2">
    <source>
        <dbReference type="Pfam" id="PF10390"/>
    </source>
</evidence>
<feature type="domain" description="RNA polymerase II elongation factor ELL N-terminal" evidence="2">
    <location>
        <begin position="6"/>
        <end position="44"/>
    </location>
</feature>
<accession>A0ABQ9TSJ0</accession>
<feature type="region of interest" description="Disordered" evidence="1">
    <location>
        <begin position="97"/>
        <end position="162"/>
    </location>
</feature>
<evidence type="ECO:0000313" key="4">
    <source>
        <dbReference type="Proteomes" id="UP001266305"/>
    </source>
</evidence>
<dbReference type="Pfam" id="PF10390">
    <property type="entry name" value="ELL"/>
    <property type="match status" value="1"/>
</dbReference>